<accession>A0A811KES5</accession>
<keyword evidence="3" id="KW-1185">Reference proteome</keyword>
<sequence>MNTTTATIVADNTEEAKLQYLASQLAEGQRQEALAKSQAVYQSQAAYVFEAQLHYLAAQLAEGRRQAMYESYGQTQLAYSPATPVHAAQTAQPYPTPSASPFDSAYGSQCEDRLSPGSSNESQDSYPVWCYTDWYGQDSSSDYDSDESRRISPVQPFPSCMNAEPFIERPAKKGKQHPLMPHSNVDAQPFYPAVFLEEEERWNLHLQY</sequence>
<dbReference type="EMBL" id="CAJFCW020000003">
    <property type="protein sequence ID" value="CAG9101888.1"/>
    <property type="molecule type" value="Genomic_DNA"/>
</dbReference>
<evidence type="ECO:0000313" key="3">
    <source>
        <dbReference type="Proteomes" id="UP000614601"/>
    </source>
</evidence>
<protein>
    <submittedName>
        <fullName evidence="2">Uncharacterized protein</fullName>
    </submittedName>
</protein>
<name>A0A811KES5_9BILA</name>
<comment type="caution">
    <text evidence="2">The sequence shown here is derived from an EMBL/GenBank/DDBJ whole genome shotgun (WGS) entry which is preliminary data.</text>
</comment>
<evidence type="ECO:0000313" key="2">
    <source>
        <dbReference type="EMBL" id="CAD5213997.1"/>
    </source>
</evidence>
<reference evidence="2" key="1">
    <citation type="submission" date="2020-09" db="EMBL/GenBank/DDBJ databases">
        <authorList>
            <person name="Kikuchi T."/>
        </authorList>
    </citation>
    <scope>NUCLEOTIDE SEQUENCE</scope>
    <source>
        <strain evidence="2">SH1</strain>
    </source>
</reference>
<gene>
    <name evidence="2" type="ORF">BOKJ2_LOCUS5372</name>
</gene>
<dbReference type="Proteomes" id="UP000783686">
    <property type="component" value="Unassembled WGS sequence"/>
</dbReference>
<organism evidence="2 3">
    <name type="scientific">Bursaphelenchus okinawaensis</name>
    <dbReference type="NCBI Taxonomy" id="465554"/>
    <lineage>
        <taxon>Eukaryota</taxon>
        <taxon>Metazoa</taxon>
        <taxon>Ecdysozoa</taxon>
        <taxon>Nematoda</taxon>
        <taxon>Chromadorea</taxon>
        <taxon>Rhabditida</taxon>
        <taxon>Tylenchina</taxon>
        <taxon>Tylenchomorpha</taxon>
        <taxon>Aphelenchoidea</taxon>
        <taxon>Aphelenchoididae</taxon>
        <taxon>Bursaphelenchus</taxon>
    </lineage>
</organism>
<dbReference type="AlphaFoldDB" id="A0A811KES5"/>
<evidence type="ECO:0000256" key="1">
    <source>
        <dbReference type="SAM" id="MobiDB-lite"/>
    </source>
</evidence>
<proteinExistence type="predicted"/>
<dbReference type="EMBL" id="CAJFDH010000003">
    <property type="protein sequence ID" value="CAD5213997.1"/>
    <property type="molecule type" value="Genomic_DNA"/>
</dbReference>
<feature type="region of interest" description="Disordered" evidence="1">
    <location>
        <begin position="88"/>
        <end position="124"/>
    </location>
</feature>
<feature type="compositionally biased region" description="Polar residues" evidence="1">
    <location>
        <begin position="89"/>
        <end position="101"/>
    </location>
</feature>
<dbReference type="Proteomes" id="UP000614601">
    <property type="component" value="Unassembled WGS sequence"/>
</dbReference>